<keyword evidence="1" id="KW-0597">Phosphoprotein</keyword>
<reference evidence="3" key="1">
    <citation type="submission" date="2024-04" db="EMBL/GenBank/DDBJ databases">
        <title>Mariniflexile litorale, isolated from the shallow sediments of the Sea of Japan.</title>
        <authorList>
            <person name="Romanenko L."/>
            <person name="Isaeva M."/>
        </authorList>
    </citation>
    <scope>NUCLEOTIDE SEQUENCE [LARGE SCALE GENOMIC DNA]</scope>
    <source>
        <strain evidence="3">KMM 9835</strain>
    </source>
</reference>
<keyword evidence="4" id="KW-1185">Reference proteome</keyword>
<feature type="modified residue" description="4-aspartylphosphate" evidence="1">
    <location>
        <position position="64"/>
    </location>
</feature>
<dbReference type="InterPro" id="IPR001789">
    <property type="entry name" value="Sig_transdc_resp-reg_receiver"/>
</dbReference>
<dbReference type="InterPro" id="IPR052893">
    <property type="entry name" value="TCS_response_regulator"/>
</dbReference>
<dbReference type="EMBL" id="CP155618">
    <property type="protein sequence ID" value="XBL14107.1"/>
    <property type="molecule type" value="Genomic_DNA"/>
</dbReference>
<dbReference type="InterPro" id="IPR011006">
    <property type="entry name" value="CheY-like_superfamily"/>
</dbReference>
<evidence type="ECO:0000256" key="1">
    <source>
        <dbReference type="PROSITE-ProRule" id="PRU00169"/>
    </source>
</evidence>
<sequence>MSLKNNIIMIIDDNEFDMYITSRLILSNHLADDVLEFDSGQLAINYLELNKDNVSQLPRLIFLDIYMPLMNGFQFIEQFKRLPAIVKEYCKICIVSSTVDDQYIYKAKIEEGINLFTSKPITVDYIKSIF</sequence>
<protein>
    <submittedName>
        <fullName evidence="3">Response regulator</fullName>
    </submittedName>
</protein>
<name>A0AAU7EGD1_9FLAO</name>
<dbReference type="KEGG" id="mlil:QLS71_017535"/>
<dbReference type="Gene3D" id="3.40.50.2300">
    <property type="match status" value="1"/>
</dbReference>
<proteinExistence type="predicted"/>
<accession>A0AAU7EGD1</accession>
<evidence type="ECO:0000259" key="2">
    <source>
        <dbReference type="PROSITE" id="PS50110"/>
    </source>
</evidence>
<dbReference type="PROSITE" id="PS50110">
    <property type="entry name" value="RESPONSE_REGULATORY"/>
    <property type="match status" value="1"/>
</dbReference>
<dbReference type="Proteomes" id="UP001224325">
    <property type="component" value="Chromosome"/>
</dbReference>
<evidence type="ECO:0000313" key="3">
    <source>
        <dbReference type="EMBL" id="XBL14107.1"/>
    </source>
</evidence>
<gene>
    <name evidence="3" type="ORF">QLS71_017535</name>
</gene>
<evidence type="ECO:0000313" key="4">
    <source>
        <dbReference type="Proteomes" id="UP001224325"/>
    </source>
</evidence>
<dbReference type="Pfam" id="PF00072">
    <property type="entry name" value="Response_reg"/>
    <property type="match status" value="1"/>
</dbReference>
<dbReference type="PANTHER" id="PTHR44520">
    <property type="entry name" value="RESPONSE REGULATOR RCP1-RELATED"/>
    <property type="match status" value="1"/>
</dbReference>
<organism evidence="3 4">
    <name type="scientific">Mariniflexile litorale</name>
    <dbReference type="NCBI Taxonomy" id="3045158"/>
    <lineage>
        <taxon>Bacteria</taxon>
        <taxon>Pseudomonadati</taxon>
        <taxon>Bacteroidota</taxon>
        <taxon>Flavobacteriia</taxon>
        <taxon>Flavobacteriales</taxon>
        <taxon>Flavobacteriaceae</taxon>
        <taxon>Mariniflexile</taxon>
    </lineage>
</organism>
<dbReference type="SUPFAM" id="SSF52172">
    <property type="entry name" value="CheY-like"/>
    <property type="match status" value="1"/>
</dbReference>
<dbReference type="GO" id="GO:0000160">
    <property type="term" value="P:phosphorelay signal transduction system"/>
    <property type="evidence" value="ECO:0007669"/>
    <property type="project" value="InterPro"/>
</dbReference>
<feature type="domain" description="Response regulatory" evidence="2">
    <location>
        <begin position="7"/>
        <end position="130"/>
    </location>
</feature>
<dbReference type="RefSeq" id="WP_308992084.1">
    <property type="nucleotide sequence ID" value="NZ_CP155618.1"/>
</dbReference>
<dbReference type="SMART" id="SM00448">
    <property type="entry name" value="REC"/>
    <property type="match status" value="1"/>
</dbReference>
<dbReference type="AlphaFoldDB" id="A0AAU7EGD1"/>
<dbReference type="PANTHER" id="PTHR44520:SF2">
    <property type="entry name" value="RESPONSE REGULATOR RCP1"/>
    <property type="match status" value="1"/>
</dbReference>